<accession>A0A371DPH3</accession>
<gene>
    <name evidence="1" type="ORF">OH76DRAFT_959323</name>
</gene>
<dbReference type="Proteomes" id="UP000256964">
    <property type="component" value="Unassembled WGS sequence"/>
</dbReference>
<evidence type="ECO:0000313" key="1">
    <source>
        <dbReference type="EMBL" id="RDX54404.1"/>
    </source>
</evidence>
<dbReference type="AlphaFoldDB" id="A0A371DPH3"/>
<name>A0A371DPH3_9APHY</name>
<proteinExistence type="predicted"/>
<dbReference type="EMBL" id="KZ857384">
    <property type="protein sequence ID" value="RDX54404.1"/>
    <property type="molecule type" value="Genomic_DNA"/>
</dbReference>
<sequence length="222" mass="24481">MQLVLVPASRSHASGAPRLAHALALDPIMACLSSRPCRAHTWHWHAPSAAFPSAHTTAFITTGLQARALHVASCEDKHGMRQPHAPARIPEVSHRPSRTSPRPPVVSQFSLRSYSGRVHADGYPRQRRNRVMLRGNPWDWLRCFARIRLPPPSKHETLRCRDAFADGGVTPIANQSMRADISSWNSGSSRVCGRLPVCNRLHRSIGESVHCYHGGTDSSACT</sequence>
<evidence type="ECO:0000313" key="2">
    <source>
        <dbReference type="Proteomes" id="UP000256964"/>
    </source>
</evidence>
<keyword evidence="2" id="KW-1185">Reference proteome</keyword>
<organism evidence="1 2">
    <name type="scientific">Lentinus brumalis</name>
    <dbReference type="NCBI Taxonomy" id="2498619"/>
    <lineage>
        <taxon>Eukaryota</taxon>
        <taxon>Fungi</taxon>
        <taxon>Dikarya</taxon>
        <taxon>Basidiomycota</taxon>
        <taxon>Agaricomycotina</taxon>
        <taxon>Agaricomycetes</taxon>
        <taxon>Polyporales</taxon>
        <taxon>Polyporaceae</taxon>
        <taxon>Lentinus</taxon>
    </lineage>
</organism>
<reference evidence="1 2" key="1">
    <citation type="journal article" date="2018" name="Biotechnol. Biofuels">
        <title>Integrative visual omics of the white-rot fungus Polyporus brumalis exposes the biotechnological potential of its oxidative enzymes for delignifying raw plant biomass.</title>
        <authorList>
            <person name="Miyauchi S."/>
            <person name="Rancon A."/>
            <person name="Drula E."/>
            <person name="Hage H."/>
            <person name="Chaduli D."/>
            <person name="Favel A."/>
            <person name="Grisel S."/>
            <person name="Henrissat B."/>
            <person name="Herpoel-Gimbert I."/>
            <person name="Ruiz-Duenas F.J."/>
            <person name="Chevret D."/>
            <person name="Hainaut M."/>
            <person name="Lin J."/>
            <person name="Wang M."/>
            <person name="Pangilinan J."/>
            <person name="Lipzen A."/>
            <person name="Lesage-Meessen L."/>
            <person name="Navarro D."/>
            <person name="Riley R."/>
            <person name="Grigoriev I.V."/>
            <person name="Zhou S."/>
            <person name="Raouche S."/>
            <person name="Rosso M.N."/>
        </authorList>
    </citation>
    <scope>NUCLEOTIDE SEQUENCE [LARGE SCALE GENOMIC DNA]</scope>
    <source>
        <strain evidence="1 2">BRFM 1820</strain>
    </source>
</reference>
<protein>
    <submittedName>
        <fullName evidence="1">Uncharacterized protein</fullName>
    </submittedName>
</protein>